<protein>
    <submittedName>
        <fullName evidence="2">Uncharacterized protein</fullName>
    </submittedName>
</protein>
<keyword evidence="1" id="KW-0812">Transmembrane</keyword>
<feature type="transmembrane region" description="Helical" evidence="1">
    <location>
        <begin position="6"/>
        <end position="22"/>
    </location>
</feature>
<evidence type="ECO:0000313" key="2">
    <source>
        <dbReference type="EMBL" id="QHS95711.1"/>
    </source>
</evidence>
<reference evidence="2" key="1">
    <citation type="journal article" date="2020" name="Nature">
        <title>Giant virus diversity and host interactions through global metagenomics.</title>
        <authorList>
            <person name="Schulz F."/>
            <person name="Roux S."/>
            <person name="Paez-Espino D."/>
            <person name="Jungbluth S."/>
            <person name="Walsh D.A."/>
            <person name="Denef V.J."/>
            <person name="McMahon K.D."/>
            <person name="Konstantinidis K.T."/>
            <person name="Eloe-Fadrosh E.A."/>
            <person name="Kyrpides N.C."/>
            <person name="Woyke T."/>
        </authorList>
    </citation>
    <scope>NUCLEOTIDE SEQUENCE</scope>
    <source>
        <strain evidence="2">GVMAG-M-3300018868-6</strain>
    </source>
</reference>
<name>A0A6C0BVD1_9ZZZZ</name>
<organism evidence="2">
    <name type="scientific">viral metagenome</name>
    <dbReference type="NCBI Taxonomy" id="1070528"/>
    <lineage>
        <taxon>unclassified sequences</taxon>
        <taxon>metagenomes</taxon>
        <taxon>organismal metagenomes</taxon>
    </lineage>
</organism>
<sequence length="64" mass="7799">MPLWNVVLMFVFVVGLVAYHLYRRESEGFTAGIRQKMRPLLRNMRLKREAMTKKIVRNWNMFVR</sequence>
<dbReference type="AlphaFoldDB" id="A0A6C0BVD1"/>
<proteinExistence type="predicted"/>
<keyword evidence="1" id="KW-0472">Membrane</keyword>
<evidence type="ECO:0000256" key="1">
    <source>
        <dbReference type="SAM" id="Phobius"/>
    </source>
</evidence>
<dbReference type="EMBL" id="MN739255">
    <property type="protein sequence ID" value="QHS95711.1"/>
    <property type="molecule type" value="Genomic_DNA"/>
</dbReference>
<accession>A0A6C0BVD1</accession>
<keyword evidence="1" id="KW-1133">Transmembrane helix</keyword>